<gene>
    <name evidence="1" type="ORF">Cboi01_000062200</name>
</gene>
<proteinExistence type="predicted"/>
<dbReference type="Proteomes" id="UP001165101">
    <property type="component" value="Unassembled WGS sequence"/>
</dbReference>
<name>A0ACB5THZ4_CANBO</name>
<evidence type="ECO:0000313" key="1">
    <source>
        <dbReference type="EMBL" id="GME87899.1"/>
    </source>
</evidence>
<protein>
    <submittedName>
        <fullName evidence="1">Unnamed protein product</fullName>
    </submittedName>
</protein>
<sequence length="540" mass="59373">MTTFQKAIKTTDKPAIIIPGGPTITYNHLNKILFHLHNVFTAKESPLSSSVTEPRKIGIALPNGLEFIASYLAVTTFGYVAAPLNANYKEKEFDFYLDDLKASAIIVPRGAHSNPNLEIVKSAKNNNAAVIEVWFDGTGVQFELFDPSSLNSIYSTTSKKFVNHLPPFGILVGKAKPNDVAMILHTSGTTGRPKAVPLTHRNITTTMTNIVKTYHLSHDDITYIVMPLFHVHGLIGGLLSTFQSQGTAVIPPKFSATNFWGDFFKYDCNWYTAVPTIHMILLSSKHTPPSEEIKGRLRFIRSCSAALAPETFRKMEEYFGCPVVEAYAMTEAAHQMTSNNLPGYGKKVSRKSGTVGVPQGVEVVILNDKDETVPQGHVGEVSIHGINVTKGYLNNPKANKENFSYVESKKKTYFRTGDQGKLDEEGRVVLTGRIKELINRGGEKISPIELDGVLLEHPAVAEAVAFGVDDKKYGQAVNAAIVLNPGSSLTEEEITNFLKDKIAAFKIPVKFFFVDKLPKTATGKIQRRIIAQVFASKSKL</sequence>
<dbReference type="EMBL" id="BSXV01000176">
    <property type="protein sequence ID" value="GME87899.1"/>
    <property type="molecule type" value="Genomic_DNA"/>
</dbReference>
<evidence type="ECO:0000313" key="2">
    <source>
        <dbReference type="Proteomes" id="UP001165101"/>
    </source>
</evidence>
<organism evidence="1 2">
    <name type="scientific">Candida boidinii</name>
    <name type="common">Yeast</name>
    <dbReference type="NCBI Taxonomy" id="5477"/>
    <lineage>
        <taxon>Eukaryota</taxon>
        <taxon>Fungi</taxon>
        <taxon>Dikarya</taxon>
        <taxon>Ascomycota</taxon>
        <taxon>Saccharomycotina</taxon>
        <taxon>Pichiomycetes</taxon>
        <taxon>Pichiales</taxon>
        <taxon>Pichiaceae</taxon>
        <taxon>Ogataea</taxon>
        <taxon>Ogataea/Candida clade</taxon>
    </lineage>
</organism>
<reference evidence="1" key="1">
    <citation type="submission" date="2023-04" db="EMBL/GenBank/DDBJ databases">
        <title>Candida boidinii NBRC 1967.</title>
        <authorList>
            <person name="Ichikawa N."/>
            <person name="Sato H."/>
            <person name="Tonouchi N."/>
        </authorList>
    </citation>
    <scope>NUCLEOTIDE SEQUENCE</scope>
    <source>
        <strain evidence="1">NBRC 1967</strain>
    </source>
</reference>
<accession>A0ACB5THZ4</accession>
<keyword evidence="2" id="KW-1185">Reference proteome</keyword>
<comment type="caution">
    <text evidence="1">The sequence shown here is derived from an EMBL/GenBank/DDBJ whole genome shotgun (WGS) entry which is preliminary data.</text>
</comment>